<keyword evidence="1" id="KW-1133">Transmembrane helix</keyword>
<reference evidence="2" key="1">
    <citation type="journal article" date="2015" name="Genome Biol. Evol.">
        <title>Nucleomorph Genome Sequences of Two Chlorarachniophytes, Amorphochlora amoebiformis and Lotharella vacuolata.</title>
        <authorList>
            <person name="Suzuki S."/>
            <person name="Shirato S."/>
            <person name="Hirakawa Y."/>
            <person name="Ishida K."/>
        </authorList>
    </citation>
    <scope>NUCLEOTIDE SEQUENCE</scope>
    <source>
        <strain evidence="2">CCMP240</strain>
    </source>
</reference>
<dbReference type="EMBL" id="AB996601">
    <property type="protein sequence ID" value="BAS01669.1"/>
    <property type="molecule type" value="Genomic_DNA"/>
</dbReference>
<dbReference type="AlphaFoldDB" id="A0A0H5BQW7"/>
<sequence>MRCCTFYIWLFVMLRTLIDRVLDIEIIYIYIKNKKYSIKDKFLFFKILILHYIKYLQIENKLHFHFLINLYYLLLNKLFLKKNIINFVFSFFRFFIIKIIRKKPFSYYFDLLNIHSFFEFYLIHEINTKNYLNNFLYLFRELNKKMTNKNNFIIIKSNIFYNSQFASMLLYKEVYSLYNTATPISNQVLYYVQKFTKKILLLEIFSIFEFYLMFISKKINKNGIKDFLFEKNSINYFIGDIDVSKRTLKLIIQTVIKIIVLHTENNDFIMKIIPIWMKILSYIKLGFFDIFFSSMLLKSLLERCHFNNEKLKLSICSNTNYKITFFFLKSSSIPHIKKQYTKTIKKNMSDMTIFIKYIKICSPITKNNKIDISLKFQFYFLTNFFFSNKKFLKNENHKKNTTLMQFLKYQTNWYINLTTFFKFSFVNILLKFYNKFLLFIINKRNNLFFYVGFNKIIIPIRKHCGFSFNITNILLNLNDVKKNTWTIWNTIKKYDVLYLFFNNIFFTCNKNIIETVAMEKHMPLPKTIHVLEIKKKKFWIFLKCKIIKKNHNFNSCSKIYNFIALLLKSCLFIKNIQKLWHLLIKINMISNKTCDKIQCMKSTRLKLMNIRPDTTINNDIFIIFYKNIISNRYLIKNKTLKILTHNISIKKYTIHKQKNTQFPFFILYTNNNYNNLVTFKKKYNYCLTKISNFLCLSGVGFYKYPSGLGVMKLSLLLNSFCKEIGLTQKTIYLMPREFIIILKNILIKNKHHFSKFLGVFLNSKSLTFEMHKFFKEMRKFYESYLINFGYTKLKKQKNKKKLSDIKNCLVKNILLRYLKQKSLYKNYKKNIINCNKILYYNLLKKKLRTIHFVHTLNFLYKNLETISCLFYIKDNWELKIFFLKKFSHSLCFSSKNLFCLVSWITKLELLFLNFIIVDFDSFLYDNFLYFHVIHILLLNKTSCNKRILVFYRKLNFDKLNLVCILKKLYYKKSNNLNFIYKKKRKNNILTFLRNLQCIRKSFWCATKYNSNFCKFFTFFLLNNKLPFLMKKISWFIYNISLEIIITFLLFLFINGISKIEIGLYLGNKFNYIINNKKNVKKIRLFYKNFLLTKKIQGFYKKIFIFNEKEFSVNYVKTFKIIFQIITHTKQVLILLKIKNGDILNMAKCETLIESVFSTYKIHNAYEKKIYKPNTKFKINCMFIYYLLNYFLLIYLSKIKYFLFLN</sequence>
<evidence type="ECO:0000313" key="2">
    <source>
        <dbReference type="EMBL" id="BAS01669.1"/>
    </source>
</evidence>
<proteinExistence type="predicted"/>
<keyword evidence="1" id="KW-0812">Transmembrane</keyword>
<keyword evidence="1" id="KW-0472">Membrane</keyword>
<keyword evidence="2" id="KW-0542">Nucleomorph</keyword>
<accession>A0A0H5BQW7</accession>
<evidence type="ECO:0000256" key="1">
    <source>
        <dbReference type="SAM" id="Phobius"/>
    </source>
</evidence>
<organism evidence="2">
    <name type="scientific">Lotharella vacuolata</name>
    <dbReference type="NCBI Taxonomy" id="74820"/>
    <lineage>
        <taxon>Eukaryota</taxon>
        <taxon>Sar</taxon>
        <taxon>Rhizaria</taxon>
        <taxon>Cercozoa</taxon>
        <taxon>Chlorarachniophyceae</taxon>
        <taxon>Lotharella</taxon>
    </lineage>
</organism>
<name>A0A0H5BQW7_9EUKA</name>
<geneLocation type="nucleomorph" evidence="2"/>
<feature type="transmembrane region" description="Helical" evidence="1">
    <location>
        <begin position="1182"/>
        <end position="1202"/>
    </location>
</feature>
<feature type="transmembrane region" description="Helical" evidence="1">
    <location>
        <begin position="1034"/>
        <end position="1053"/>
    </location>
</feature>
<protein>
    <submittedName>
        <fullName evidence="2">Uncharacterized protein</fullName>
    </submittedName>
</protein>